<dbReference type="InterPro" id="IPR021331">
    <property type="entry name" value="Hva1_TUDOR"/>
</dbReference>
<sequence length="73" mass="8077">MTGHPSRSFEPGDSVTWNTSQGETRGTVAKKQTSHTHIKSHKVKASVSHPQYIVESDKSGKQAAHRPKELKKI</sequence>
<dbReference type="Pfam" id="PF11160">
    <property type="entry name" value="Hva1_TUDOR"/>
    <property type="match status" value="1"/>
</dbReference>
<evidence type="ECO:0000313" key="4">
    <source>
        <dbReference type="Proteomes" id="UP000708298"/>
    </source>
</evidence>
<evidence type="ECO:0000313" key="3">
    <source>
        <dbReference type="EMBL" id="MCB8878339.1"/>
    </source>
</evidence>
<feature type="compositionally biased region" description="Basic and acidic residues" evidence="1">
    <location>
        <begin position="55"/>
        <end position="73"/>
    </location>
</feature>
<dbReference type="AlphaFoldDB" id="A0A964E1K6"/>
<proteinExistence type="predicted"/>
<feature type="compositionally biased region" description="Basic residues" evidence="1">
    <location>
        <begin position="32"/>
        <end position="44"/>
    </location>
</feature>
<feature type="region of interest" description="Disordered" evidence="1">
    <location>
        <begin position="1"/>
        <end position="73"/>
    </location>
</feature>
<organism evidence="3 4">
    <name type="scientific">Acidisoma silvae</name>
    <dbReference type="NCBI Taxonomy" id="2802396"/>
    <lineage>
        <taxon>Bacteria</taxon>
        <taxon>Pseudomonadati</taxon>
        <taxon>Pseudomonadota</taxon>
        <taxon>Alphaproteobacteria</taxon>
        <taxon>Acetobacterales</taxon>
        <taxon>Acidocellaceae</taxon>
        <taxon>Acidisoma</taxon>
    </lineage>
</organism>
<dbReference type="Gene3D" id="2.30.30.1060">
    <property type="match status" value="1"/>
</dbReference>
<accession>A0A964E1K6</accession>
<protein>
    <submittedName>
        <fullName evidence="3">DUF2945 domain-containing protein</fullName>
    </submittedName>
</protein>
<feature type="domain" description="Hypervirulence associated protein TUDOR" evidence="2">
    <location>
        <begin position="12"/>
        <end position="70"/>
    </location>
</feature>
<evidence type="ECO:0000259" key="2">
    <source>
        <dbReference type="Pfam" id="PF11160"/>
    </source>
</evidence>
<keyword evidence="4" id="KW-1185">Reference proteome</keyword>
<feature type="compositionally biased region" description="Polar residues" evidence="1">
    <location>
        <begin position="15"/>
        <end position="24"/>
    </location>
</feature>
<dbReference type="RefSeq" id="WP_227323985.1">
    <property type="nucleotide sequence ID" value="NZ_JAESVB010000030.1"/>
</dbReference>
<dbReference type="Proteomes" id="UP000708298">
    <property type="component" value="Unassembled WGS sequence"/>
</dbReference>
<gene>
    <name evidence="3" type="ORF">ASILVAE211_24395</name>
</gene>
<name>A0A964E1K6_9PROT</name>
<reference evidence="3" key="1">
    <citation type="journal article" date="2021" name="Microorganisms">
        <title>Acidisoma silvae sp. nov. and Acidisomacellulosilytica sp. nov., Two Acidophilic Bacteria Isolated from Decaying Wood, Hydrolyzing Cellulose and Producing Poly-3-hydroxybutyrate.</title>
        <authorList>
            <person name="Mieszkin S."/>
            <person name="Pouder E."/>
            <person name="Uroz S."/>
            <person name="Simon-Colin C."/>
            <person name="Alain K."/>
        </authorList>
    </citation>
    <scope>NUCLEOTIDE SEQUENCE</scope>
    <source>
        <strain evidence="3">HW T2.11</strain>
    </source>
</reference>
<dbReference type="EMBL" id="JAESVB010000030">
    <property type="protein sequence ID" value="MCB8878339.1"/>
    <property type="molecule type" value="Genomic_DNA"/>
</dbReference>
<comment type="caution">
    <text evidence="3">The sequence shown here is derived from an EMBL/GenBank/DDBJ whole genome shotgun (WGS) entry which is preliminary data.</text>
</comment>
<reference evidence="3" key="2">
    <citation type="submission" date="2021-01" db="EMBL/GenBank/DDBJ databases">
        <authorList>
            <person name="Mieszkin S."/>
            <person name="Pouder E."/>
            <person name="Alain K."/>
        </authorList>
    </citation>
    <scope>NUCLEOTIDE SEQUENCE</scope>
    <source>
        <strain evidence="3">HW T2.11</strain>
    </source>
</reference>
<evidence type="ECO:0000256" key="1">
    <source>
        <dbReference type="SAM" id="MobiDB-lite"/>
    </source>
</evidence>